<evidence type="ECO:0000313" key="1">
    <source>
        <dbReference type="EMBL" id="SHJ30649.1"/>
    </source>
</evidence>
<name>A0A1M6I855_9FIRM</name>
<proteinExistence type="predicted"/>
<dbReference type="EMBL" id="FQZD01000016">
    <property type="protein sequence ID" value="SHJ30649.1"/>
    <property type="molecule type" value="Genomic_DNA"/>
</dbReference>
<keyword evidence="2" id="KW-1185">Reference proteome</keyword>
<protein>
    <submittedName>
        <fullName evidence="1">Uncharacterized protein</fullName>
    </submittedName>
</protein>
<sequence>MNIGMLTATMADRKDSRRNCNLLMAGQLRQRPVTNPPCILPLIVRNLLGLVCKLTE</sequence>
<gene>
    <name evidence="1" type="ORF">SAMN02745170_02220</name>
</gene>
<organism evidence="1 2">
    <name type="scientific">Propionispora hippei DSM 15287</name>
    <dbReference type="NCBI Taxonomy" id="1123003"/>
    <lineage>
        <taxon>Bacteria</taxon>
        <taxon>Bacillati</taxon>
        <taxon>Bacillota</taxon>
        <taxon>Negativicutes</taxon>
        <taxon>Selenomonadales</taxon>
        <taxon>Sporomusaceae</taxon>
        <taxon>Propionispora</taxon>
    </lineage>
</organism>
<evidence type="ECO:0000313" key="2">
    <source>
        <dbReference type="Proteomes" id="UP000322917"/>
    </source>
</evidence>
<dbReference type="AlphaFoldDB" id="A0A1M6I855"/>
<dbReference type="Proteomes" id="UP000322917">
    <property type="component" value="Unassembled WGS sequence"/>
</dbReference>
<reference evidence="1 2" key="1">
    <citation type="submission" date="2016-11" db="EMBL/GenBank/DDBJ databases">
        <authorList>
            <person name="Varghese N."/>
            <person name="Submissions S."/>
        </authorList>
    </citation>
    <scope>NUCLEOTIDE SEQUENCE [LARGE SCALE GENOMIC DNA]</scope>
    <source>
        <strain evidence="1 2">DSM 15287</strain>
    </source>
</reference>
<accession>A0A1M6I855</accession>